<proteinExistence type="predicted"/>
<dbReference type="EMBL" id="JAUSVV010000001">
    <property type="protein sequence ID" value="MDQ0440577.1"/>
    <property type="molecule type" value="Genomic_DNA"/>
</dbReference>
<dbReference type="Proteomes" id="UP001236369">
    <property type="component" value="Unassembled WGS sequence"/>
</dbReference>
<gene>
    <name evidence="1" type="ORF">QO016_000054</name>
</gene>
<evidence type="ECO:0000313" key="2">
    <source>
        <dbReference type="Proteomes" id="UP001236369"/>
    </source>
</evidence>
<protein>
    <submittedName>
        <fullName evidence="1">Uncharacterized protein</fullName>
    </submittedName>
</protein>
<reference evidence="1 2" key="1">
    <citation type="submission" date="2023-07" db="EMBL/GenBank/DDBJ databases">
        <title>Genomic Encyclopedia of Type Strains, Phase IV (KMG-IV): sequencing the most valuable type-strain genomes for metagenomic binning, comparative biology and taxonomic classification.</title>
        <authorList>
            <person name="Goeker M."/>
        </authorList>
    </citation>
    <scope>NUCLEOTIDE SEQUENCE [LARGE SCALE GENOMIC DNA]</scope>
    <source>
        <strain evidence="1 2">DSM 19562</strain>
    </source>
</reference>
<evidence type="ECO:0000313" key="1">
    <source>
        <dbReference type="EMBL" id="MDQ0440577.1"/>
    </source>
</evidence>
<sequence>MTDESDDQITWLVQTLAENAGASDAAVGLMVERLRRMEDEARLDGADRQTLQRIMSGRRLLGDRADLGPILPSKATK</sequence>
<keyword evidence="2" id="KW-1185">Reference proteome</keyword>
<accession>A0ABU0HF42</accession>
<organism evidence="1 2">
    <name type="scientific">Methylobacterium persicinum</name>
    <dbReference type="NCBI Taxonomy" id="374426"/>
    <lineage>
        <taxon>Bacteria</taxon>
        <taxon>Pseudomonadati</taxon>
        <taxon>Pseudomonadota</taxon>
        <taxon>Alphaproteobacteria</taxon>
        <taxon>Hyphomicrobiales</taxon>
        <taxon>Methylobacteriaceae</taxon>
        <taxon>Methylobacterium</taxon>
    </lineage>
</organism>
<dbReference type="RefSeq" id="WP_122160866.1">
    <property type="nucleotide sequence ID" value="NZ_BPQX01000011.1"/>
</dbReference>
<comment type="caution">
    <text evidence="1">The sequence shown here is derived from an EMBL/GenBank/DDBJ whole genome shotgun (WGS) entry which is preliminary data.</text>
</comment>
<name>A0ABU0HF42_9HYPH</name>